<feature type="transmembrane region" description="Helical" evidence="8">
    <location>
        <begin position="212"/>
        <end position="235"/>
    </location>
</feature>
<dbReference type="InterPro" id="IPR047817">
    <property type="entry name" value="ABC2_TM_bact-type"/>
</dbReference>
<evidence type="ECO:0000256" key="1">
    <source>
        <dbReference type="ARBA" id="ARBA00004651"/>
    </source>
</evidence>
<dbReference type="RefSeq" id="WP_315340087.1">
    <property type="nucleotide sequence ID" value="NZ_JAVDZE010000001.1"/>
</dbReference>
<dbReference type="Proteomes" id="UP001245683">
    <property type="component" value="Unassembled WGS sequence"/>
</dbReference>
<dbReference type="Pfam" id="PF12698">
    <property type="entry name" value="ABC2_membrane_3"/>
    <property type="match status" value="1"/>
</dbReference>
<feature type="transmembrane region" description="Helical" evidence="8">
    <location>
        <begin position="21"/>
        <end position="42"/>
    </location>
</feature>
<dbReference type="PANTHER" id="PTHR30294:SF29">
    <property type="entry name" value="MULTIDRUG ABC TRANSPORTER PERMEASE YBHS-RELATED"/>
    <property type="match status" value="1"/>
</dbReference>
<organism evidence="10 11">
    <name type="scientific">Thermococcus waiotapuensis</name>
    <dbReference type="NCBI Taxonomy" id="90909"/>
    <lineage>
        <taxon>Archaea</taxon>
        <taxon>Methanobacteriati</taxon>
        <taxon>Methanobacteriota</taxon>
        <taxon>Thermococci</taxon>
        <taxon>Thermococcales</taxon>
        <taxon>Thermococcaceae</taxon>
        <taxon>Thermococcus</taxon>
    </lineage>
</organism>
<evidence type="ECO:0000313" key="10">
    <source>
        <dbReference type="EMBL" id="MDV3103411.1"/>
    </source>
</evidence>
<gene>
    <name evidence="10" type="ORF">RBI02_02455</name>
</gene>
<proteinExistence type="inferred from homology"/>
<evidence type="ECO:0000256" key="4">
    <source>
        <dbReference type="ARBA" id="ARBA00022475"/>
    </source>
</evidence>
<feature type="transmembrane region" description="Helical" evidence="8">
    <location>
        <begin position="256"/>
        <end position="279"/>
    </location>
</feature>
<evidence type="ECO:0000256" key="7">
    <source>
        <dbReference type="ARBA" id="ARBA00023136"/>
    </source>
</evidence>
<name>A0AAE4NVI6_9EURY</name>
<dbReference type="PROSITE" id="PS51012">
    <property type="entry name" value="ABC_TM2"/>
    <property type="match status" value="1"/>
</dbReference>
<keyword evidence="3" id="KW-0813">Transport</keyword>
<dbReference type="EMBL" id="JAVDZE010000001">
    <property type="protein sequence ID" value="MDV3103411.1"/>
    <property type="molecule type" value="Genomic_DNA"/>
</dbReference>
<evidence type="ECO:0000259" key="9">
    <source>
        <dbReference type="PROSITE" id="PS51012"/>
    </source>
</evidence>
<feature type="transmembrane region" description="Helical" evidence="8">
    <location>
        <begin position="291"/>
        <end position="311"/>
    </location>
</feature>
<dbReference type="InterPro" id="IPR051449">
    <property type="entry name" value="ABC-2_transporter_component"/>
</dbReference>
<accession>A0AAE4NVI6</accession>
<keyword evidence="11" id="KW-1185">Reference proteome</keyword>
<dbReference type="AlphaFoldDB" id="A0AAE4NVI6"/>
<evidence type="ECO:0000256" key="2">
    <source>
        <dbReference type="ARBA" id="ARBA00007783"/>
    </source>
</evidence>
<sequence length="408" mass="44887">MKARAVKGILLKDLREVSRERMTLFWIFVFPLMWITLLGSIWGGSSPPAVIDVGIVHFNESTPFNALNVVEIMKNVTIEGQRVFRVTEYPNESAGLDAIKGGKIDTLIVFPKGFGENVSNGLQGKVYAYFDRSDPQEYQIASGLIRGFLSEFEREMAYRRLEVTLGYMEAYLPGNLSNLSPAMMKAYLVGLIDPLDLNEEKVKGETPSPIRFYVTSFIGIQFLFATMLTVSGLVFEEIEKGTLRRIAASPATAWDFLAGKMLSTFTVIAVSILIGIGYSRLVFGETVFPGLAGWGIIGLAAVFSMGLGLAIAMGTRSMKATNALVNLISMPLLFLAGIVIPESVLPGWAKPIANYFPLGRALKDLRLLELYHRPPGEVLPDVVWLAACSLGMLLIAVLLYNWAVKRLT</sequence>
<keyword evidence="4" id="KW-1003">Cell membrane</keyword>
<feature type="transmembrane region" description="Helical" evidence="8">
    <location>
        <begin position="323"/>
        <end position="340"/>
    </location>
</feature>
<reference evidence="10 11" key="1">
    <citation type="submission" date="2023-08" db="EMBL/GenBank/DDBJ databases">
        <title>Draft genome sequence of Thermococcus waiotapuensis WT1T, a thermophilic sulphur-dependent archaeon from order Thermococcales.</title>
        <authorList>
            <person name="Manners S.H."/>
            <person name="Carere C.R."/>
            <person name="Dhami M.K."/>
            <person name="Dobson R.C.J."/>
            <person name="Stott M.B."/>
        </authorList>
    </citation>
    <scope>NUCLEOTIDE SEQUENCE [LARGE SCALE GENOMIC DNA]</scope>
    <source>
        <strain evidence="10 11">WT1</strain>
    </source>
</reference>
<evidence type="ECO:0000256" key="8">
    <source>
        <dbReference type="SAM" id="Phobius"/>
    </source>
</evidence>
<dbReference type="PANTHER" id="PTHR30294">
    <property type="entry name" value="MEMBRANE COMPONENT OF ABC TRANSPORTER YHHJ-RELATED"/>
    <property type="match status" value="1"/>
</dbReference>
<dbReference type="Gene3D" id="3.40.1710.10">
    <property type="entry name" value="abc type-2 transporter like domain"/>
    <property type="match status" value="1"/>
</dbReference>
<feature type="domain" description="ABC transmembrane type-2" evidence="9">
    <location>
        <begin position="173"/>
        <end position="403"/>
    </location>
</feature>
<keyword evidence="6 8" id="KW-1133">Transmembrane helix</keyword>
<dbReference type="GO" id="GO:0005886">
    <property type="term" value="C:plasma membrane"/>
    <property type="evidence" value="ECO:0007669"/>
    <property type="project" value="UniProtKB-SubCell"/>
</dbReference>
<comment type="caution">
    <text evidence="10">The sequence shown here is derived from an EMBL/GenBank/DDBJ whole genome shotgun (WGS) entry which is preliminary data.</text>
</comment>
<dbReference type="InterPro" id="IPR013525">
    <property type="entry name" value="ABC2_TM"/>
</dbReference>
<keyword evidence="5 8" id="KW-0812">Transmembrane</keyword>
<evidence type="ECO:0000313" key="11">
    <source>
        <dbReference type="Proteomes" id="UP001245683"/>
    </source>
</evidence>
<comment type="similarity">
    <text evidence="2">Belongs to the ABC-2 integral membrane protein family.</text>
</comment>
<dbReference type="GO" id="GO:0140359">
    <property type="term" value="F:ABC-type transporter activity"/>
    <property type="evidence" value="ECO:0007669"/>
    <property type="project" value="InterPro"/>
</dbReference>
<protein>
    <submittedName>
        <fullName evidence="10">ABC transporter permease</fullName>
    </submittedName>
</protein>
<keyword evidence="7 8" id="KW-0472">Membrane</keyword>
<comment type="subcellular location">
    <subcellularLocation>
        <location evidence="1">Cell membrane</location>
        <topology evidence="1">Multi-pass membrane protein</topology>
    </subcellularLocation>
</comment>
<feature type="transmembrane region" description="Helical" evidence="8">
    <location>
        <begin position="382"/>
        <end position="403"/>
    </location>
</feature>
<evidence type="ECO:0000256" key="3">
    <source>
        <dbReference type="ARBA" id="ARBA00022448"/>
    </source>
</evidence>
<evidence type="ECO:0000256" key="5">
    <source>
        <dbReference type="ARBA" id="ARBA00022692"/>
    </source>
</evidence>
<evidence type="ECO:0000256" key="6">
    <source>
        <dbReference type="ARBA" id="ARBA00022989"/>
    </source>
</evidence>